<feature type="transmembrane region" description="Helical" evidence="5">
    <location>
        <begin position="150"/>
        <end position="172"/>
    </location>
</feature>
<dbReference type="PRINTS" id="PR00038">
    <property type="entry name" value="HTHLUXR"/>
</dbReference>
<feature type="transmembrane region" description="Helical" evidence="5">
    <location>
        <begin position="78"/>
        <end position="99"/>
    </location>
</feature>
<dbReference type="HOGENOM" id="CLU_027066_1_0_11"/>
<dbReference type="KEGG" id="shi:Shel_03730"/>
<evidence type="ECO:0000313" key="7">
    <source>
        <dbReference type="EMBL" id="ACV21435.1"/>
    </source>
</evidence>
<keyword evidence="1" id="KW-0805">Transcription regulation</keyword>
<feature type="compositionally biased region" description="Basic and acidic residues" evidence="4">
    <location>
        <begin position="304"/>
        <end position="313"/>
    </location>
</feature>
<feature type="transmembrane region" description="Helical" evidence="5">
    <location>
        <begin position="53"/>
        <end position="72"/>
    </location>
</feature>
<dbReference type="PANTHER" id="PTHR44688:SF16">
    <property type="entry name" value="DNA-BINDING TRANSCRIPTIONAL ACTIVATOR DEVR_DOSR"/>
    <property type="match status" value="1"/>
</dbReference>
<keyword evidence="5" id="KW-0472">Membrane</keyword>
<feature type="compositionally biased region" description="Low complexity" evidence="4">
    <location>
        <begin position="337"/>
        <end position="347"/>
    </location>
</feature>
<gene>
    <name evidence="7" type="ordered locus">Shel_03730</name>
</gene>
<keyword evidence="8" id="KW-1185">Reference proteome</keyword>
<feature type="region of interest" description="Disordered" evidence="4">
    <location>
        <begin position="304"/>
        <end position="353"/>
    </location>
</feature>
<feature type="transmembrane region" description="Helical" evidence="5">
    <location>
        <begin position="184"/>
        <end position="204"/>
    </location>
</feature>
<dbReference type="InterPro" id="IPR000792">
    <property type="entry name" value="Tscrpt_reg_LuxR_C"/>
</dbReference>
<protein>
    <submittedName>
        <fullName evidence="7">Response regulator containing a CheY-like receiver domain and an HTH DNA-binding domain</fullName>
    </submittedName>
</protein>
<evidence type="ECO:0000256" key="2">
    <source>
        <dbReference type="ARBA" id="ARBA00023125"/>
    </source>
</evidence>
<keyword evidence="2 7" id="KW-0238">DNA-binding</keyword>
<dbReference type="GO" id="GO:0006355">
    <property type="term" value="P:regulation of DNA-templated transcription"/>
    <property type="evidence" value="ECO:0007669"/>
    <property type="project" value="InterPro"/>
</dbReference>
<accession>C7N2C9</accession>
<keyword evidence="5" id="KW-0812">Transmembrane</keyword>
<sequence length="426" mass="46306">MLLAAGSLMFYLAFYGEYSLASVVVAAIVVGFAQASFFLMWQYFYANEGTARANVCIPASAALSIVLCLIVSWLPIEWTVLCAVIILPALASLSLSLSLSEVEPYERTPLSVPVAAHLISDTWKPVFCVCAIGLVWRVIGYLGGGAADGFSIAVMAGMSCAALLVSAIELLSERGFDVLNVYQYMFPLVTGAFLLPTLLGTQWLEFVYAMTMFGFEMVNLLLLITCAVYASRYELDPSVVYASCVGPTLVALLVGDVIGMLLTDRALLDVALTVELLFVCVYLLAMVLLLVSVGRKAFTRRTVEKAPEDRLPSESEDPSSLPTETAGAQAPDEQPETASASSRTTRAFAQTPEREPRLEDRIAAIEHAEPLSARELEVLDLILKGNTVAAVSRKLFISENTVRGHTKHIYRKLSVHSKQELIDLLN</sequence>
<proteinExistence type="predicted"/>
<evidence type="ECO:0000256" key="4">
    <source>
        <dbReference type="SAM" id="MobiDB-lite"/>
    </source>
</evidence>
<feature type="transmembrane region" description="Helical" evidence="5">
    <location>
        <begin position="239"/>
        <end position="262"/>
    </location>
</feature>
<dbReference type="InterPro" id="IPR016032">
    <property type="entry name" value="Sig_transdc_resp-reg_C-effctor"/>
</dbReference>
<dbReference type="STRING" id="471855.Shel_03730"/>
<dbReference type="EMBL" id="CP001684">
    <property type="protein sequence ID" value="ACV21435.1"/>
    <property type="molecule type" value="Genomic_DNA"/>
</dbReference>
<dbReference type="eggNOG" id="COG2197">
    <property type="taxonomic scope" value="Bacteria"/>
</dbReference>
<organism evidence="7 8">
    <name type="scientific">Slackia heliotrinireducens (strain ATCC 29202 / DSM 20476 / NCTC 11029 / RHS 1)</name>
    <name type="common">Peptococcus heliotrinreducens</name>
    <dbReference type="NCBI Taxonomy" id="471855"/>
    <lineage>
        <taxon>Bacteria</taxon>
        <taxon>Bacillati</taxon>
        <taxon>Actinomycetota</taxon>
        <taxon>Coriobacteriia</taxon>
        <taxon>Eggerthellales</taxon>
        <taxon>Eggerthellaceae</taxon>
        <taxon>Slackia</taxon>
    </lineage>
</organism>
<dbReference type="Pfam" id="PF00196">
    <property type="entry name" value="GerE"/>
    <property type="match status" value="1"/>
</dbReference>
<feature type="transmembrane region" description="Helical" evidence="5">
    <location>
        <begin position="126"/>
        <end position="144"/>
    </location>
</feature>
<dbReference type="InterPro" id="IPR036388">
    <property type="entry name" value="WH-like_DNA-bd_sf"/>
</dbReference>
<dbReference type="CDD" id="cd06170">
    <property type="entry name" value="LuxR_C_like"/>
    <property type="match status" value="1"/>
</dbReference>
<dbReference type="SMART" id="SM00421">
    <property type="entry name" value="HTH_LUXR"/>
    <property type="match status" value="1"/>
</dbReference>
<evidence type="ECO:0000256" key="3">
    <source>
        <dbReference type="ARBA" id="ARBA00023163"/>
    </source>
</evidence>
<dbReference type="PANTHER" id="PTHR44688">
    <property type="entry name" value="DNA-BINDING TRANSCRIPTIONAL ACTIVATOR DEVR_DOSR"/>
    <property type="match status" value="1"/>
</dbReference>
<name>C7N2C9_SLAHD</name>
<dbReference type="Gene3D" id="1.10.10.10">
    <property type="entry name" value="Winged helix-like DNA-binding domain superfamily/Winged helix DNA-binding domain"/>
    <property type="match status" value="1"/>
</dbReference>
<dbReference type="PROSITE" id="PS50043">
    <property type="entry name" value="HTH_LUXR_2"/>
    <property type="match status" value="1"/>
</dbReference>
<dbReference type="GO" id="GO:0003677">
    <property type="term" value="F:DNA binding"/>
    <property type="evidence" value="ECO:0007669"/>
    <property type="project" value="UniProtKB-KW"/>
</dbReference>
<evidence type="ECO:0000256" key="5">
    <source>
        <dbReference type="SAM" id="Phobius"/>
    </source>
</evidence>
<keyword evidence="5" id="KW-1133">Transmembrane helix</keyword>
<dbReference type="PROSITE" id="PS00622">
    <property type="entry name" value="HTH_LUXR_1"/>
    <property type="match status" value="1"/>
</dbReference>
<dbReference type="Proteomes" id="UP000002026">
    <property type="component" value="Chromosome"/>
</dbReference>
<evidence type="ECO:0000256" key="1">
    <source>
        <dbReference type="ARBA" id="ARBA00023015"/>
    </source>
</evidence>
<dbReference type="SUPFAM" id="SSF46894">
    <property type="entry name" value="C-terminal effector domain of the bipartite response regulators"/>
    <property type="match status" value="1"/>
</dbReference>
<feature type="domain" description="HTH luxR-type" evidence="6">
    <location>
        <begin position="364"/>
        <end position="426"/>
    </location>
</feature>
<feature type="transmembrane region" description="Helical" evidence="5">
    <location>
        <begin position="210"/>
        <end position="230"/>
    </location>
</feature>
<evidence type="ECO:0000313" key="8">
    <source>
        <dbReference type="Proteomes" id="UP000002026"/>
    </source>
</evidence>
<keyword evidence="3" id="KW-0804">Transcription</keyword>
<dbReference type="AlphaFoldDB" id="C7N2C9"/>
<reference evidence="7 8" key="1">
    <citation type="journal article" date="2009" name="Stand. Genomic Sci.">
        <title>Complete genome sequence of Slackia heliotrinireducens type strain (RHS 1).</title>
        <authorList>
            <person name="Pukall R."/>
            <person name="Lapidus A."/>
            <person name="Nolan M."/>
            <person name="Copeland A."/>
            <person name="Glavina Del Rio T."/>
            <person name="Lucas S."/>
            <person name="Chen F."/>
            <person name="Tice H."/>
            <person name="Cheng J.F."/>
            <person name="Chertkov O."/>
            <person name="Bruce D."/>
            <person name="Goodwin L."/>
            <person name="Kuske C."/>
            <person name="Brettin T."/>
            <person name="Detter J.C."/>
            <person name="Han C."/>
            <person name="Pitluck S."/>
            <person name="Pati A."/>
            <person name="Mavrommatis K."/>
            <person name="Ivanova N."/>
            <person name="Ovchinnikova G."/>
            <person name="Chen A."/>
            <person name="Palaniappan K."/>
            <person name="Schneider S."/>
            <person name="Rohde M."/>
            <person name="Chain P."/>
            <person name="D'haeseleer P."/>
            <person name="Goker M."/>
            <person name="Bristow J."/>
            <person name="Eisen J.A."/>
            <person name="Markowitz V."/>
            <person name="Kyrpides N.C."/>
            <person name="Klenk H.P."/>
            <person name="Hugenholtz P."/>
        </authorList>
    </citation>
    <scope>NUCLEOTIDE SEQUENCE [LARGE SCALE GENOMIC DNA]</scope>
    <source>
        <strain evidence="8">ATCC 29202 / DSM 20476 / NCTC 11029 / RHS 1</strain>
    </source>
</reference>
<evidence type="ECO:0000259" key="6">
    <source>
        <dbReference type="PROSITE" id="PS50043"/>
    </source>
</evidence>
<feature type="transmembrane region" description="Helical" evidence="5">
    <location>
        <begin position="268"/>
        <end position="291"/>
    </location>
</feature>
<feature type="transmembrane region" description="Helical" evidence="5">
    <location>
        <begin position="20"/>
        <end position="41"/>
    </location>
</feature>